<dbReference type="GO" id="GO:0046872">
    <property type="term" value="F:metal ion binding"/>
    <property type="evidence" value="ECO:0007669"/>
    <property type="project" value="UniProtKB-KW"/>
</dbReference>
<dbReference type="GO" id="GO:0051536">
    <property type="term" value="F:iron-sulfur cluster binding"/>
    <property type="evidence" value="ECO:0007669"/>
    <property type="project" value="UniProtKB-KW"/>
</dbReference>
<comment type="caution">
    <text evidence="5">The sequence shown here is derived from an EMBL/GenBank/DDBJ whole genome shotgun (WGS) entry which is preliminary data.</text>
</comment>
<protein>
    <submittedName>
        <fullName evidence="5">Radical SAM protein</fullName>
    </submittedName>
</protein>
<keyword evidence="3" id="KW-0411">Iron-sulfur</keyword>
<keyword evidence="2" id="KW-0408">Iron</keyword>
<proteinExistence type="predicted"/>
<organism evidence="5 6">
    <name type="scientific">Candidatus Wallbacteria bacterium HGW-Wallbacteria-1</name>
    <dbReference type="NCBI Taxonomy" id="2013854"/>
    <lineage>
        <taxon>Bacteria</taxon>
        <taxon>Candidatus Walliibacteriota</taxon>
    </lineage>
</organism>
<accession>A0A2N1PMW0</accession>
<evidence type="ECO:0000256" key="1">
    <source>
        <dbReference type="ARBA" id="ARBA00022723"/>
    </source>
</evidence>
<dbReference type="AlphaFoldDB" id="A0A2N1PMW0"/>
<dbReference type="PANTHER" id="PTHR43432">
    <property type="entry name" value="SLR0285 PROTEIN"/>
    <property type="match status" value="1"/>
</dbReference>
<keyword evidence="1" id="KW-0479">Metal-binding</keyword>
<dbReference type="EMBL" id="PGXC01000013">
    <property type="protein sequence ID" value="PKK89693.1"/>
    <property type="molecule type" value="Genomic_DNA"/>
</dbReference>
<dbReference type="SFLD" id="SFLDS00029">
    <property type="entry name" value="Radical_SAM"/>
    <property type="match status" value="1"/>
</dbReference>
<dbReference type="InterPro" id="IPR007197">
    <property type="entry name" value="rSAM"/>
</dbReference>
<evidence type="ECO:0000313" key="5">
    <source>
        <dbReference type="EMBL" id="PKK89693.1"/>
    </source>
</evidence>
<reference evidence="5 6" key="1">
    <citation type="journal article" date="2017" name="ISME J.">
        <title>Potential for microbial H2 and metal transformations associated with novel bacteria and archaea in deep terrestrial subsurface sediments.</title>
        <authorList>
            <person name="Hernsdorf A.W."/>
            <person name="Amano Y."/>
            <person name="Miyakawa K."/>
            <person name="Ise K."/>
            <person name="Suzuki Y."/>
            <person name="Anantharaman K."/>
            <person name="Probst A."/>
            <person name="Burstein D."/>
            <person name="Thomas B.C."/>
            <person name="Banfield J.F."/>
        </authorList>
    </citation>
    <scope>NUCLEOTIDE SEQUENCE [LARGE SCALE GENOMIC DNA]</scope>
    <source>
        <strain evidence="5">HGW-Wallbacteria-1</strain>
    </source>
</reference>
<dbReference type="SFLD" id="SFLDG01084">
    <property type="entry name" value="Uncharacterised_Radical_SAM_Su"/>
    <property type="match status" value="1"/>
</dbReference>
<evidence type="ECO:0000313" key="6">
    <source>
        <dbReference type="Proteomes" id="UP000233256"/>
    </source>
</evidence>
<evidence type="ECO:0000256" key="3">
    <source>
        <dbReference type="ARBA" id="ARBA00023014"/>
    </source>
</evidence>
<name>A0A2N1PMW0_9BACT</name>
<gene>
    <name evidence="5" type="ORF">CVV64_12880</name>
</gene>
<dbReference type="Pfam" id="PF04055">
    <property type="entry name" value="Radical_SAM"/>
    <property type="match status" value="1"/>
</dbReference>
<sequence>MKRNIREISAKTLLSFRGRPGSWFGVSGTMNIYRGCSHGCIYCDSRSLCYGANDFDREIQVKANYLDLFPRELAARGRGGVISFGSMSDCYMPVEEKLCCTRRSLEVLRDRRYPVFILTKSDLVLRDLDLFTAIAKDTWACVAFTVTTSDDSLAAIVEPGASSPTRRFRAMKALSRAGILTGTLIMPLLPFIQDSESSLSAIIHKTALSGGSFLVPSLGMTLRDRQRDYFFEKLDIHFPGLRQKYVQTYGLRYDCAVPRADFLMKHVLSECSERGLKTEMPIRRTLSSSLQMGMF</sequence>
<dbReference type="Proteomes" id="UP000233256">
    <property type="component" value="Unassembled WGS sequence"/>
</dbReference>
<dbReference type="CDD" id="cd01335">
    <property type="entry name" value="Radical_SAM"/>
    <property type="match status" value="1"/>
</dbReference>
<evidence type="ECO:0000259" key="4">
    <source>
        <dbReference type="Pfam" id="PF04055"/>
    </source>
</evidence>
<dbReference type="InterPro" id="IPR040086">
    <property type="entry name" value="MJ0683-like"/>
</dbReference>
<dbReference type="Gene3D" id="3.80.30.30">
    <property type="match status" value="1"/>
</dbReference>
<feature type="domain" description="Radical SAM core" evidence="4">
    <location>
        <begin position="30"/>
        <end position="196"/>
    </location>
</feature>
<dbReference type="GO" id="GO:0003824">
    <property type="term" value="F:catalytic activity"/>
    <property type="evidence" value="ECO:0007669"/>
    <property type="project" value="InterPro"/>
</dbReference>
<evidence type="ECO:0000256" key="2">
    <source>
        <dbReference type="ARBA" id="ARBA00023004"/>
    </source>
</evidence>
<dbReference type="PANTHER" id="PTHR43432:SF5">
    <property type="entry name" value="ELP3_MIAA_NIFB-LIKE RADICAL SAM CORE DOMAIN-CONTAINING PROTEIN"/>
    <property type="match status" value="1"/>
</dbReference>